<dbReference type="AlphaFoldDB" id="A0A6H0XQ56"/>
<protein>
    <submittedName>
        <fullName evidence="2">Uncharacterized protein</fullName>
    </submittedName>
</protein>
<feature type="region of interest" description="Disordered" evidence="1">
    <location>
        <begin position="98"/>
        <end position="134"/>
    </location>
</feature>
<dbReference type="EMBL" id="CP051140">
    <property type="protein sequence ID" value="QIW96609.1"/>
    <property type="molecule type" value="Genomic_DNA"/>
</dbReference>
<organism evidence="2 3">
    <name type="scientific">Peltaster fructicola</name>
    <dbReference type="NCBI Taxonomy" id="286661"/>
    <lineage>
        <taxon>Eukaryota</taxon>
        <taxon>Fungi</taxon>
        <taxon>Dikarya</taxon>
        <taxon>Ascomycota</taxon>
        <taxon>Pezizomycotina</taxon>
        <taxon>Dothideomycetes</taxon>
        <taxon>Dothideomycetes incertae sedis</taxon>
        <taxon>Peltaster</taxon>
    </lineage>
</organism>
<evidence type="ECO:0000313" key="3">
    <source>
        <dbReference type="Proteomes" id="UP000503462"/>
    </source>
</evidence>
<accession>A0A6H0XQ56</accession>
<name>A0A6H0XQ56_9PEZI</name>
<sequence>MVFGAVPDDAGTVVFGPVPDDAGTVVFGPVPLDAGTVVFEALPLDAGTLAEAGFEDPTTLEEALAIPEVALDTAPDDGFVERLFLVHAETRELEPITDPEGRIDAGRDVPDAGTEVPDAGRETPEAGLEDAAAPEDALARPELALEMAPVDGFAERLFLVHADAPVLAPDPDGRSDTLRDVPEAAVPELAFRETEAEAVPTLPDETFDALTLAPDRTEDEAGACEADFEADRDFALQADEAFELDPVTAADDEAAAPVDRTTTEEAAVPVETAADDEAATPVDFTIEAEADREGCEILADADAAQPYLPVLSFSSTYCAASVAVRSVK</sequence>
<gene>
    <name evidence="2" type="ORF">AMS68_002127</name>
</gene>
<proteinExistence type="predicted"/>
<evidence type="ECO:0000256" key="1">
    <source>
        <dbReference type="SAM" id="MobiDB-lite"/>
    </source>
</evidence>
<reference evidence="2 3" key="1">
    <citation type="journal article" date="2016" name="Sci. Rep.">
        <title>Peltaster fructicola genome reveals evolution from an invasive phytopathogen to an ectophytic parasite.</title>
        <authorList>
            <person name="Xu C."/>
            <person name="Chen H."/>
            <person name="Gleason M.L."/>
            <person name="Xu J.R."/>
            <person name="Liu H."/>
            <person name="Zhang R."/>
            <person name="Sun G."/>
        </authorList>
    </citation>
    <scope>NUCLEOTIDE SEQUENCE [LARGE SCALE GENOMIC DNA]</scope>
    <source>
        <strain evidence="2 3">LNHT1506</strain>
    </source>
</reference>
<dbReference type="Proteomes" id="UP000503462">
    <property type="component" value="Chromosome 2"/>
</dbReference>
<evidence type="ECO:0000313" key="2">
    <source>
        <dbReference type="EMBL" id="QIW96609.1"/>
    </source>
</evidence>
<keyword evidence="3" id="KW-1185">Reference proteome</keyword>
<feature type="compositionally biased region" description="Basic and acidic residues" evidence="1">
    <location>
        <begin position="98"/>
        <end position="110"/>
    </location>
</feature>
<feature type="compositionally biased region" description="Low complexity" evidence="1">
    <location>
        <begin position="125"/>
        <end position="134"/>
    </location>
</feature>